<evidence type="ECO:0000313" key="5">
    <source>
        <dbReference type="EMBL" id="MDR7340362.1"/>
    </source>
</evidence>
<dbReference type="InterPro" id="IPR000182">
    <property type="entry name" value="GNAT_dom"/>
</dbReference>
<sequence>MDATPPQIRRATGADTDRVNTLIHASSAYHGEYAPILDGYRLGPDYLERHPTYLAVDEHDTLMGFYSLLVDPATLAEHGFALPELNLLFVDDRLQGKGIGRRLIGHMLDLARSEGITEIRVVSNPPAEPFYRSVGAEKTGTVPPTPPRVTWERPELRFRL</sequence>
<dbReference type="SUPFAM" id="SSF55729">
    <property type="entry name" value="Acyl-CoA N-acyltransferases (Nat)"/>
    <property type="match status" value="1"/>
</dbReference>
<accession>A0A9X3PQU9</accession>
<dbReference type="Gene3D" id="3.40.630.30">
    <property type="match status" value="1"/>
</dbReference>
<comment type="caution">
    <text evidence="4">The sequence shown here is derived from an EMBL/GenBank/DDBJ whole genome shotgun (WGS) entry which is preliminary data.</text>
</comment>
<proteinExistence type="predicted"/>
<dbReference type="RefSeq" id="WP_270124643.1">
    <property type="nucleotide sequence ID" value="NZ_BAAAOM010000001.1"/>
</dbReference>
<protein>
    <submittedName>
        <fullName evidence="4">GNAT family N-acetyltransferase</fullName>
    </submittedName>
    <submittedName>
        <fullName evidence="5">GNAT superfamily N-acetyltransferase</fullName>
    </submittedName>
</protein>
<dbReference type="Proteomes" id="UP001145799">
    <property type="component" value="Unassembled WGS sequence"/>
</dbReference>
<evidence type="ECO:0000256" key="2">
    <source>
        <dbReference type="ARBA" id="ARBA00023315"/>
    </source>
</evidence>
<dbReference type="CDD" id="cd04301">
    <property type="entry name" value="NAT_SF"/>
    <property type="match status" value="1"/>
</dbReference>
<dbReference type="PANTHER" id="PTHR43877:SF2">
    <property type="entry name" value="AMINOALKYLPHOSPHONATE N-ACETYLTRANSFERASE-RELATED"/>
    <property type="match status" value="1"/>
</dbReference>
<dbReference type="InterPro" id="IPR050832">
    <property type="entry name" value="Bact_Acetyltransf"/>
</dbReference>
<dbReference type="GO" id="GO:0016747">
    <property type="term" value="F:acyltransferase activity, transferring groups other than amino-acyl groups"/>
    <property type="evidence" value="ECO:0007669"/>
    <property type="project" value="InterPro"/>
</dbReference>
<dbReference type="PROSITE" id="PS51186">
    <property type="entry name" value="GNAT"/>
    <property type="match status" value="1"/>
</dbReference>
<evidence type="ECO:0000313" key="6">
    <source>
        <dbReference type="Proteomes" id="UP001145799"/>
    </source>
</evidence>
<dbReference type="AlphaFoldDB" id="A0A9X3PQU9"/>
<keyword evidence="2" id="KW-0012">Acyltransferase</keyword>
<evidence type="ECO:0000259" key="3">
    <source>
        <dbReference type="PROSITE" id="PS51186"/>
    </source>
</evidence>
<evidence type="ECO:0000313" key="4">
    <source>
        <dbReference type="EMBL" id="MDA1388143.1"/>
    </source>
</evidence>
<evidence type="ECO:0000256" key="1">
    <source>
        <dbReference type="ARBA" id="ARBA00022679"/>
    </source>
</evidence>
<name>A0A9X3PQU9_9ACTN</name>
<keyword evidence="7" id="KW-1185">Reference proteome</keyword>
<dbReference type="Pfam" id="PF00583">
    <property type="entry name" value="Acetyltransf_1"/>
    <property type="match status" value="1"/>
</dbReference>
<dbReference type="PANTHER" id="PTHR43877">
    <property type="entry name" value="AMINOALKYLPHOSPHONATE N-ACETYLTRANSFERASE-RELATED-RELATED"/>
    <property type="match status" value="1"/>
</dbReference>
<evidence type="ECO:0000313" key="7">
    <source>
        <dbReference type="Proteomes" id="UP001183604"/>
    </source>
</evidence>
<dbReference type="EMBL" id="JAPZVQ010000023">
    <property type="protein sequence ID" value="MDA1388143.1"/>
    <property type="molecule type" value="Genomic_DNA"/>
</dbReference>
<gene>
    <name evidence="5" type="ORF">J2S69_004081</name>
    <name evidence="4" type="ORF">O2L01_24330</name>
</gene>
<feature type="domain" description="N-acetyltransferase" evidence="3">
    <location>
        <begin position="6"/>
        <end position="157"/>
    </location>
</feature>
<dbReference type="InterPro" id="IPR016181">
    <property type="entry name" value="Acyl_CoA_acyltransferase"/>
</dbReference>
<dbReference type="Proteomes" id="UP001183604">
    <property type="component" value="Unassembled WGS sequence"/>
</dbReference>
<organism evidence="4 6">
    <name type="scientific">Glycomyces lechevalierae</name>
    <dbReference type="NCBI Taxonomy" id="256034"/>
    <lineage>
        <taxon>Bacteria</taxon>
        <taxon>Bacillati</taxon>
        <taxon>Actinomycetota</taxon>
        <taxon>Actinomycetes</taxon>
        <taxon>Glycomycetales</taxon>
        <taxon>Glycomycetaceae</taxon>
        <taxon>Glycomyces</taxon>
    </lineage>
</organism>
<keyword evidence="1" id="KW-0808">Transferase</keyword>
<reference evidence="4" key="1">
    <citation type="submission" date="2022-12" db="EMBL/GenBank/DDBJ databases">
        <title>Gycomyces niveus sp.nov., a novel actinomycete isolated from soil in Shouguang.</title>
        <authorList>
            <person name="Yang X."/>
        </authorList>
    </citation>
    <scope>NUCLEOTIDE SEQUENCE</scope>
    <source>
        <strain evidence="4">DSM 44724</strain>
    </source>
</reference>
<dbReference type="EMBL" id="JAVDYD010000001">
    <property type="protein sequence ID" value="MDR7340362.1"/>
    <property type="molecule type" value="Genomic_DNA"/>
</dbReference>
<reference evidence="5 7" key="2">
    <citation type="submission" date="2023-07" db="EMBL/GenBank/DDBJ databases">
        <title>Sequencing the genomes of 1000 actinobacteria strains.</title>
        <authorList>
            <person name="Klenk H.-P."/>
        </authorList>
    </citation>
    <scope>NUCLEOTIDE SEQUENCE [LARGE SCALE GENOMIC DNA]</scope>
    <source>
        <strain evidence="5 7">DSM 44724</strain>
    </source>
</reference>